<dbReference type="Pfam" id="PF14111">
    <property type="entry name" value="DUF4283"/>
    <property type="match status" value="1"/>
</dbReference>
<sequence>MGRGGRSDVPKVTLDDLASVANASAALVNKGKEQVTDTSNARKNLAEVLNEIKRKDAAKPKKSRRDLYKDNRSPSKGLKLSYIPPEGDVVDLRESDLDDLVSLWGYCLVGHITGIYPGRKALNRLIRSWGVGCKLIPRDNEWVLFRFKNEEDRTKVLMEAPYEPFGETLMLKVLTEDFNFDEEDFIEG</sequence>
<protein>
    <recommendedName>
        <fullName evidence="1">DUF4283 domain-containing protein</fullName>
    </recommendedName>
</protein>
<dbReference type="PANTHER" id="PTHR33233">
    <property type="entry name" value="ENDONUCLEASE/EXONUCLEASE/PHOSPHATASE"/>
    <property type="match status" value="1"/>
</dbReference>
<dbReference type="PANTHER" id="PTHR33233:SF14">
    <property type="entry name" value="ENDONUCLEASE_EXONUCLEASE_PHOSPHATASE"/>
    <property type="match status" value="1"/>
</dbReference>
<evidence type="ECO:0000313" key="3">
    <source>
        <dbReference type="Proteomes" id="UP001152523"/>
    </source>
</evidence>
<keyword evidence="3" id="KW-1185">Reference proteome</keyword>
<evidence type="ECO:0000313" key="2">
    <source>
        <dbReference type="EMBL" id="CAH9110663.1"/>
    </source>
</evidence>
<gene>
    <name evidence="2" type="ORF">CEPIT_LOCUS19212</name>
</gene>
<dbReference type="AlphaFoldDB" id="A0AAV0DVA8"/>
<evidence type="ECO:0000259" key="1">
    <source>
        <dbReference type="Pfam" id="PF14111"/>
    </source>
</evidence>
<dbReference type="InterPro" id="IPR025558">
    <property type="entry name" value="DUF4283"/>
</dbReference>
<dbReference type="EMBL" id="CAMAPF010000173">
    <property type="protein sequence ID" value="CAH9110663.1"/>
    <property type="molecule type" value="Genomic_DNA"/>
</dbReference>
<comment type="caution">
    <text evidence="2">The sequence shown here is derived from an EMBL/GenBank/DDBJ whole genome shotgun (WGS) entry which is preliminary data.</text>
</comment>
<accession>A0AAV0DVA8</accession>
<organism evidence="2 3">
    <name type="scientific">Cuscuta epithymum</name>
    <dbReference type="NCBI Taxonomy" id="186058"/>
    <lineage>
        <taxon>Eukaryota</taxon>
        <taxon>Viridiplantae</taxon>
        <taxon>Streptophyta</taxon>
        <taxon>Embryophyta</taxon>
        <taxon>Tracheophyta</taxon>
        <taxon>Spermatophyta</taxon>
        <taxon>Magnoliopsida</taxon>
        <taxon>eudicotyledons</taxon>
        <taxon>Gunneridae</taxon>
        <taxon>Pentapetalae</taxon>
        <taxon>asterids</taxon>
        <taxon>lamiids</taxon>
        <taxon>Solanales</taxon>
        <taxon>Convolvulaceae</taxon>
        <taxon>Cuscuteae</taxon>
        <taxon>Cuscuta</taxon>
        <taxon>Cuscuta subgen. Cuscuta</taxon>
    </lineage>
</organism>
<reference evidence="2" key="1">
    <citation type="submission" date="2022-07" db="EMBL/GenBank/DDBJ databases">
        <authorList>
            <person name="Macas J."/>
            <person name="Novak P."/>
            <person name="Neumann P."/>
        </authorList>
    </citation>
    <scope>NUCLEOTIDE SEQUENCE</scope>
</reference>
<proteinExistence type="predicted"/>
<feature type="domain" description="DUF4283" evidence="1">
    <location>
        <begin position="103"/>
        <end position="182"/>
    </location>
</feature>
<name>A0AAV0DVA8_9ASTE</name>
<dbReference type="Proteomes" id="UP001152523">
    <property type="component" value="Unassembled WGS sequence"/>
</dbReference>